<proteinExistence type="predicted"/>
<gene>
    <name evidence="2" type="ORF">ECRASSUSDP1_LOCUS15630</name>
</gene>
<evidence type="ECO:0000313" key="3">
    <source>
        <dbReference type="Proteomes" id="UP001295684"/>
    </source>
</evidence>
<dbReference type="AlphaFoldDB" id="A0AAD1XKC6"/>
<evidence type="ECO:0000313" key="2">
    <source>
        <dbReference type="EMBL" id="CAI2374278.1"/>
    </source>
</evidence>
<organism evidence="2 3">
    <name type="scientific">Euplotes crassus</name>
    <dbReference type="NCBI Taxonomy" id="5936"/>
    <lineage>
        <taxon>Eukaryota</taxon>
        <taxon>Sar</taxon>
        <taxon>Alveolata</taxon>
        <taxon>Ciliophora</taxon>
        <taxon>Intramacronucleata</taxon>
        <taxon>Spirotrichea</taxon>
        <taxon>Hypotrichia</taxon>
        <taxon>Euplotida</taxon>
        <taxon>Euplotidae</taxon>
        <taxon>Moneuplotes</taxon>
    </lineage>
</organism>
<dbReference type="EMBL" id="CAMPGE010015670">
    <property type="protein sequence ID" value="CAI2374278.1"/>
    <property type="molecule type" value="Genomic_DNA"/>
</dbReference>
<sequence>MSDKQATFEYQPPENEEKKQVRRLGLYDQRARALENHHYFSQEYYE</sequence>
<reference evidence="2" key="1">
    <citation type="submission" date="2023-07" db="EMBL/GenBank/DDBJ databases">
        <authorList>
            <consortium name="AG Swart"/>
            <person name="Singh M."/>
            <person name="Singh A."/>
            <person name="Seah K."/>
            <person name="Emmerich C."/>
        </authorList>
    </citation>
    <scope>NUCLEOTIDE SEQUENCE</scope>
    <source>
        <strain evidence="2">DP1</strain>
    </source>
</reference>
<protein>
    <submittedName>
        <fullName evidence="2">Uncharacterized protein</fullName>
    </submittedName>
</protein>
<feature type="region of interest" description="Disordered" evidence="1">
    <location>
        <begin position="1"/>
        <end position="21"/>
    </location>
</feature>
<accession>A0AAD1XKC6</accession>
<evidence type="ECO:0000256" key="1">
    <source>
        <dbReference type="SAM" id="MobiDB-lite"/>
    </source>
</evidence>
<name>A0AAD1XKC6_EUPCR</name>
<dbReference type="Proteomes" id="UP001295684">
    <property type="component" value="Unassembled WGS sequence"/>
</dbReference>
<comment type="caution">
    <text evidence="2">The sequence shown here is derived from an EMBL/GenBank/DDBJ whole genome shotgun (WGS) entry which is preliminary data.</text>
</comment>
<keyword evidence="3" id="KW-1185">Reference proteome</keyword>